<gene>
    <name evidence="3" type="ORF">HRJ53_03450</name>
</gene>
<dbReference type="AlphaFoldDB" id="A0A7V8SVM3"/>
<organism evidence="3 4">
    <name type="scientific">Candidatus Acidiferrum panamense</name>
    <dbReference type="NCBI Taxonomy" id="2741543"/>
    <lineage>
        <taxon>Bacteria</taxon>
        <taxon>Pseudomonadati</taxon>
        <taxon>Acidobacteriota</taxon>
        <taxon>Terriglobia</taxon>
        <taxon>Candidatus Acidiferrales</taxon>
        <taxon>Candidatus Acidiferrum</taxon>
    </lineage>
</organism>
<dbReference type="PANTHER" id="PTHR30619:SF1">
    <property type="entry name" value="RECOMBINATION PROTEIN 2"/>
    <property type="match status" value="1"/>
</dbReference>
<dbReference type="PANTHER" id="PTHR30619">
    <property type="entry name" value="DNA INTERNALIZATION/COMPETENCE PROTEIN COMEC/REC2"/>
    <property type="match status" value="1"/>
</dbReference>
<dbReference type="Pfam" id="PF00753">
    <property type="entry name" value="Lactamase_B"/>
    <property type="match status" value="1"/>
</dbReference>
<sequence>MLFATAGVLGAQSKNLDIYWIDVEGGASTLFVSPSGESMLVDTGYETDGRDAKRIMAAAQAAGLTKIDYVVISHYHADHAGGLPGVAKMIPIGRVYGRSDEELEKANEKWRNNATEAAKGKLIVVKAGDTIPFKGVQTTVVISDAKGITKPLKGAGTANPACKDAEQQAAVGPENQRMVGLMVQFGKFRLLNLQDLDWEREMSLVCPIDELGPITLWHASRHGGLDGSGAPAFLSAIHPQVILVNNGPRKGMGQVDKTVKSTTPGGPKPYEKNSYLRMAKLSGVEDIWQGHLSLLDSDPAHNTAQNQIANLEDTADCKGNWIKASVAPDGKFTITNGRNNFSKTYTAR</sequence>
<evidence type="ECO:0000313" key="3">
    <source>
        <dbReference type="EMBL" id="MBA0084029.1"/>
    </source>
</evidence>
<dbReference type="Gene3D" id="3.60.15.10">
    <property type="entry name" value="Ribonuclease Z/Hydroxyacylglutathione hydrolase-like"/>
    <property type="match status" value="1"/>
</dbReference>
<name>A0A7V8SVM3_9BACT</name>
<comment type="caution">
    <text evidence="3">The sequence shown here is derived from an EMBL/GenBank/DDBJ whole genome shotgun (WGS) entry which is preliminary data.</text>
</comment>
<feature type="region of interest" description="Disordered" evidence="1">
    <location>
        <begin position="248"/>
        <end position="269"/>
    </location>
</feature>
<accession>A0A7V8SVM3</accession>
<protein>
    <submittedName>
        <fullName evidence="3">MBL fold metallo-hydrolase</fullName>
    </submittedName>
</protein>
<dbReference type="SUPFAM" id="SSF56281">
    <property type="entry name" value="Metallo-hydrolase/oxidoreductase"/>
    <property type="match status" value="1"/>
</dbReference>
<dbReference type="InterPro" id="IPR036866">
    <property type="entry name" value="RibonucZ/Hydroxyglut_hydro"/>
</dbReference>
<dbReference type="InterPro" id="IPR001279">
    <property type="entry name" value="Metallo-B-lactamas"/>
</dbReference>
<dbReference type="InterPro" id="IPR052159">
    <property type="entry name" value="Competence_DNA_uptake"/>
</dbReference>
<keyword evidence="4" id="KW-1185">Reference proteome</keyword>
<reference evidence="3" key="1">
    <citation type="submission" date="2020-06" db="EMBL/GenBank/DDBJ databases">
        <title>Legume-microbial interactions unlock mineral nutrients during tropical forest succession.</title>
        <authorList>
            <person name="Epihov D.Z."/>
        </authorList>
    </citation>
    <scope>NUCLEOTIDE SEQUENCE [LARGE SCALE GENOMIC DNA]</scope>
    <source>
        <strain evidence="3">Pan2503</strain>
    </source>
</reference>
<dbReference type="GO" id="GO:0016787">
    <property type="term" value="F:hydrolase activity"/>
    <property type="evidence" value="ECO:0007669"/>
    <property type="project" value="UniProtKB-KW"/>
</dbReference>
<dbReference type="Proteomes" id="UP000567293">
    <property type="component" value="Unassembled WGS sequence"/>
</dbReference>
<dbReference type="SMART" id="SM00849">
    <property type="entry name" value="Lactamase_B"/>
    <property type="match status" value="1"/>
</dbReference>
<evidence type="ECO:0000313" key="4">
    <source>
        <dbReference type="Proteomes" id="UP000567293"/>
    </source>
</evidence>
<evidence type="ECO:0000259" key="2">
    <source>
        <dbReference type="SMART" id="SM00849"/>
    </source>
</evidence>
<proteinExistence type="predicted"/>
<dbReference type="EMBL" id="JACDQQ010000335">
    <property type="protein sequence ID" value="MBA0084029.1"/>
    <property type="molecule type" value="Genomic_DNA"/>
</dbReference>
<feature type="domain" description="Metallo-beta-lactamase" evidence="2">
    <location>
        <begin position="25"/>
        <end position="238"/>
    </location>
</feature>
<evidence type="ECO:0000256" key="1">
    <source>
        <dbReference type="SAM" id="MobiDB-lite"/>
    </source>
</evidence>